<dbReference type="EMBL" id="NBXA01000017">
    <property type="protein sequence ID" value="RFA13725.1"/>
    <property type="molecule type" value="Genomic_DNA"/>
</dbReference>
<dbReference type="Pfam" id="PF03816">
    <property type="entry name" value="LytR_cpsA_psr"/>
    <property type="match status" value="1"/>
</dbReference>
<evidence type="ECO:0000256" key="1">
    <source>
        <dbReference type="ARBA" id="ARBA00006068"/>
    </source>
</evidence>
<evidence type="ECO:0000256" key="3">
    <source>
        <dbReference type="SAM" id="Phobius"/>
    </source>
</evidence>
<dbReference type="Gene3D" id="3.40.630.190">
    <property type="entry name" value="LCP protein"/>
    <property type="match status" value="1"/>
</dbReference>
<feature type="domain" description="LytR/CpsA/Psr regulator C-terminal" evidence="5">
    <location>
        <begin position="429"/>
        <end position="510"/>
    </location>
</feature>
<accession>A0A3E0VVV1</accession>
<dbReference type="PANTHER" id="PTHR33392">
    <property type="entry name" value="POLYISOPRENYL-TEICHOIC ACID--PEPTIDOGLYCAN TEICHOIC ACID TRANSFERASE TAGU"/>
    <property type="match status" value="1"/>
</dbReference>
<comment type="similarity">
    <text evidence="1">Belongs to the LytR/CpsA/Psr (LCP) family.</text>
</comment>
<feature type="transmembrane region" description="Helical" evidence="3">
    <location>
        <begin position="90"/>
        <end position="111"/>
    </location>
</feature>
<dbReference type="InterPro" id="IPR004474">
    <property type="entry name" value="LytR_CpsA_psr"/>
</dbReference>
<dbReference type="OrthoDB" id="9782542at2"/>
<dbReference type="Proteomes" id="UP000256709">
    <property type="component" value="Unassembled WGS sequence"/>
</dbReference>
<evidence type="ECO:0000256" key="2">
    <source>
        <dbReference type="SAM" id="MobiDB-lite"/>
    </source>
</evidence>
<evidence type="ECO:0000259" key="5">
    <source>
        <dbReference type="Pfam" id="PF13399"/>
    </source>
</evidence>
<dbReference type="InterPro" id="IPR050922">
    <property type="entry name" value="LytR/CpsA/Psr_CW_biosynth"/>
</dbReference>
<comment type="caution">
    <text evidence="6">The sequence shown here is derived from an EMBL/GenBank/DDBJ whole genome shotgun (WGS) entry which is preliminary data.</text>
</comment>
<feature type="domain" description="Cell envelope-related transcriptional attenuator" evidence="4">
    <location>
        <begin position="170"/>
        <end position="320"/>
    </location>
</feature>
<evidence type="ECO:0000313" key="7">
    <source>
        <dbReference type="Proteomes" id="UP000256709"/>
    </source>
</evidence>
<sequence length="553" mass="56782">MRSVPTASVMTKPCHPFVSAPHVYAFACSTTISEAGYSRHPPPANSAELPGRSGFRQHTVPMLAPMTSATTPRRILTPEQRRRRRRRQVATRWLVIAVVLAVVATGGYVVYNYQRFVGGINHIDAIPGGTNTTGRDQNILLVGDDHRPDNATPEQLAQLGTEQDGGGTSTDTMIVVHLPADGSSATMISLPRDSWVDIPGYGKDKLNSAFIHGVEDGGNDAAGAQLLITTIQNLTGLTIDHFVRVSLLGFYNVVDALGPVQVCLNEAVNDPFSAIDLPAGVSALNASQALSFVRQRHGLPNGDLDRQVRQQYFLSVEARQILSAGTLLNPVKLGSVLDAISSSVETDPGLNIIDLATQMRGLSADKIRSATIPITGTPTIEVDGNDVSIVAVDTAAMPGFIAGILGTAAPDAPASASAYDTATASAPGDVTVTVLNGSDADGVAAAASDALAGFGFGTGTPASADTRATTVIQYAAGKEGDAKAVAAYLPGASVEESSDVSDVTVILGSDGIAVTDPAAAASDAPAAPAAPGDTPAPTPSTPGTSYAQGACIN</sequence>
<dbReference type="Pfam" id="PF13399">
    <property type="entry name" value="LytR_C"/>
    <property type="match status" value="1"/>
</dbReference>
<keyword evidence="3" id="KW-0472">Membrane</keyword>
<proteinExistence type="inferred from homology"/>
<name>A0A3E0VVV1_9MICO</name>
<keyword evidence="3" id="KW-0812">Transmembrane</keyword>
<reference evidence="6 7" key="1">
    <citation type="submission" date="2017-04" db="EMBL/GenBank/DDBJ databases">
        <title>Comparative genome analysis of Subtercola boreus.</title>
        <authorList>
            <person name="Cho Y.-J."/>
            <person name="Cho A."/>
            <person name="Kim O.-S."/>
            <person name="Lee J.-I."/>
        </authorList>
    </citation>
    <scope>NUCLEOTIDE SEQUENCE [LARGE SCALE GENOMIC DNA]</scope>
    <source>
        <strain evidence="6 7">P27444</strain>
    </source>
</reference>
<evidence type="ECO:0000259" key="4">
    <source>
        <dbReference type="Pfam" id="PF03816"/>
    </source>
</evidence>
<gene>
    <name evidence="6" type="ORF">B7R21_07785</name>
</gene>
<dbReference type="Gene3D" id="3.30.70.2390">
    <property type="match status" value="1"/>
</dbReference>
<protein>
    <submittedName>
        <fullName evidence="6">LytR family transcriptional regulator</fullName>
    </submittedName>
</protein>
<dbReference type="AlphaFoldDB" id="A0A3E0VVV1"/>
<evidence type="ECO:0000313" key="6">
    <source>
        <dbReference type="EMBL" id="RFA13725.1"/>
    </source>
</evidence>
<feature type="compositionally biased region" description="Low complexity" evidence="2">
    <location>
        <begin position="519"/>
        <end position="533"/>
    </location>
</feature>
<dbReference type="PANTHER" id="PTHR33392:SF6">
    <property type="entry name" value="POLYISOPRENYL-TEICHOIC ACID--PEPTIDOGLYCAN TEICHOIC ACID TRANSFERASE TAGU"/>
    <property type="match status" value="1"/>
</dbReference>
<organism evidence="6 7">
    <name type="scientific">Subtercola boreus</name>
    <dbReference type="NCBI Taxonomy" id="120213"/>
    <lineage>
        <taxon>Bacteria</taxon>
        <taxon>Bacillati</taxon>
        <taxon>Actinomycetota</taxon>
        <taxon>Actinomycetes</taxon>
        <taxon>Micrococcales</taxon>
        <taxon>Microbacteriaceae</taxon>
        <taxon>Subtercola</taxon>
    </lineage>
</organism>
<keyword evidence="3" id="KW-1133">Transmembrane helix</keyword>
<dbReference type="InterPro" id="IPR027381">
    <property type="entry name" value="LytR/CpsA/Psr_C"/>
</dbReference>
<feature type="region of interest" description="Disordered" evidence="2">
    <location>
        <begin position="519"/>
        <end position="553"/>
    </location>
</feature>
<dbReference type="NCBIfam" id="TIGR00350">
    <property type="entry name" value="lytR_cpsA_psr"/>
    <property type="match status" value="1"/>
</dbReference>